<protein>
    <submittedName>
        <fullName evidence="1">Uncharacterized protein</fullName>
    </submittedName>
</protein>
<evidence type="ECO:0000313" key="2">
    <source>
        <dbReference type="Proteomes" id="UP000276133"/>
    </source>
</evidence>
<dbReference type="Proteomes" id="UP000276133">
    <property type="component" value="Unassembled WGS sequence"/>
</dbReference>
<organism evidence="1 2">
    <name type="scientific">Brachionus plicatilis</name>
    <name type="common">Marine rotifer</name>
    <name type="synonym">Brachionus muelleri</name>
    <dbReference type="NCBI Taxonomy" id="10195"/>
    <lineage>
        <taxon>Eukaryota</taxon>
        <taxon>Metazoa</taxon>
        <taxon>Spiralia</taxon>
        <taxon>Gnathifera</taxon>
        <taxon>Rotifera</taxon>
        <taxon>Eurotatoria</taxon>
        <taxon>Monogononta</taxon>
        <taxon>Pseudotrocha</taxon>
        <taxon>Ploima</taxon>
        <taxon>Brachionidae</taxon>
        <taxon>Brachionus</taxon>
    </lineage>
</organism>
<dbReference type="EMBL" id="REGN01000421">
    <property type="protein sequence ID" value="RNA42042.1"/>
    <property type="molecule type" value="Genomic_DNA"/>
</dbReference>
<reference evidence="1 2" key="1">
    <citation type="journal article" date="2018" name="Sci. Rep.">
        <title>Genomic signatures of local adaptation to the degree of environmental predictability in rotifers.</title>
        <authorList>
            <person name="Franch-Gras L."/>
            <person name="Hahn C."/>
            <person name="Garcia-Roger E.M."/>
            <person name="Carmona M.J."/>
            <person name="Serra M."/>
            <person name="Gomez A."/>
        </authorList>
    </citation>
    <scope>NUCLEOTIDE SEQUENCE [LARGE SCALE GENOMIC DNA]</scope>
    <source>
        <strain evidence="1">HYR1</strain>
    </source>
</reference>
<evidence type="ECO:0000313" key="1">
    <source>
        <dbReference type="EMBL" id="RNA42042.1"/>
    </source>
</evidence>
<sequence length="92" mass="10480">MNLNKEKNNPKLILLMICEDYLMFLLSLELQRSFNSSTIELKVKINFNFISLAFLISKRKSVMVCDISELSSDSTRSNSGSTAIKYSVDIHV</sequence>
<comment type="caution">
    <text evidence="1">The sequence shown here is derived from an EMBL/GenBank/DDBJ whole genome shotgun (WGS) entry which is preliminary data.</text>
</comment>
<dbReference type="AlphaFoldDB" id="A0A3M7T204"/>
<keyword evidence="2" id="KW-1185">Reference proteome</keyword>
<name>A0A3M7T204_BRAPC</name>
<gene>
    <name evidence="1" type="ORF">BpHYR1_021747</name>
</gene>
<proteinExistence type="predicted"/>
<accession>A0A3M7T204</accession>